<reference evidence="1" key="1">
    <citation type="submission" date="2024-12" db="EMBL/GenBank/DDBJ databases">
        <authorList>
            <person name="Wu N."/>
        </authorList>
    </citation>
    <scope>NUCLEOTIDE SEQUENCE</scope>
    <source>
        <strain evidence="1">P15</strain>
    </source>
</reference>
<proteinExistence type="predicted"/>
<evidence type="ECO:0000313" key="1">
    <source>
        <dbReference type="EMBL" id="MFM9330053.1"/>
    </source>
</evidence>
<organism evidence="1 2">
    <name type="scientific">Paenibacillus mesotrionivorans</name>
    <dbReference type="NCBI Taxonomy" id="3160968"/>
    <lineage>
        <taxon>Bacteria</taxon>
        <taxon>Bacillati</taxon>
        <taxon>Bacillota</taxon>
        <taxon>Bacilli</taxon>
        <taxon>Bacillales</taxon>
        <taxon>Paenibacillaceae</taxon>
        <taxon>Paenibacillus</taxon>
    </lineage>
</organism>
<keyword evidence="2" id="KW-1185">Reference proteome</keyword>
<dbReference type="EMBL" id="JBJURJ010000011">
    <property type="protein sequence ID" value="MFM9330053.1"/>
    <property type="molecule type" value="Genomic_DNA"/>
</dbReference>
<sequence>MKIRYIAIIAVCLLLSACTQGGRDNIHGNAEIDWVDFLMLDGRSYTGLYETVIADPETVTDKKAGRTTFKVADVVTNPGYKIQNGDAAFLPIGTELYQVKGFKKDELIAARDSERIGGFRLYAEIEFAKTVQRHYTEIPRETITHIELYKGQETKPYKTLQDLKKSQFIQLLDGGRDVENYMPQSRDQDPAQYRVVFYSGGSLAYSYSLFDDGVQAYFSPDSIRLLDPAIRALLQP</sequence>
<comment type="caution">
    <text evidence="1">The sequence shown here is derived from an EMBL/GenBank/DDBJ whole genome shotgun (WGS) entry which is preliminary data.</text>
</comment>
<evidence type="ECO:0000313" key="2">
    <source>
        <dbReference type="Proteomes" id="UP001631969"/>
    </source>
</evidence>
<name>A0ACC7NZD4_9BACL</name>
<accession>A0ACC7NZD4</accession>
<dbReference type="Proteomes" id="UP001631969">
    <property type="component" value="Unassembled WGS sequence"/>
</dbReference>
<gene>
    <name evidence="1" type="ORF">ACI1P1_17280</name>
</gene>
<protein>
    <submittedName>
        <fullName evidence="1">Uncharacterized protein</fullName>
    </submittedName>
</protein>